<dbReference type="RefSeq" id="WP_005638317.1">
    <property type="nucleotide sequence ID" value="NZ_BAABYG010000001.1"/>
</dbReference>
<organism evidence="1 6">
    <name type="scientific">Parabacteroides merdae</name>
    <dbReference type="NCBI Taxonomy" id="46503"/>
    <lineage>
        <taxon>Bacteria</taxon>
        <taxon>Pseudomonadati</taxon>
        <taxon>Bacteroidota</taxon>
        <taxon>Bacteroidia</taxon>
        <taxon>Bacteroidales</taxon>
        <taxon>Tannerellaceae</taxon>
        <taxon>Parabacteroides</taxon>
    </lineage>
</organism>
<dbReference type="Proteomes" id="UP001055114">
    <property type="component" value="Unassembled WGS sequence"/>
</dbReference>
<dbReference type="InterPro" id="IPR045724">
    <property type="entry name" value="DUF6078"/>
</dbReference>
<dbReference type="Proteomes" id="UP000448908">
    <property type="component" value="Unassembled WGS sequence"/>
</dbReference>
<gene>
    <name evidence="1" type="ORF">CE91St3_14190</name>
    <name evidence="2" type="ORF">GMD82_08015</name>
    <name evidence="3" type="ORF">GMD92_21000</name>
</gene>
<name>A0A3R6BQH6_9BACT</name>
<sequence>MLDKLDYSLVPNDFALCFNGKCLHASTCLRHQVSRHIPKERWAVRAINPERVVPDGDCSGFMDDSPLKNAYGMEHLLDNIPYRQAKEIRREMREYFGTTHFYRLKRKERCFTPEDQLYVRDLLRQYNIEEEPLFDRYEENFGWERCSDTIA</sequence>
<evidence type="ECO:0000313" key="3">
    <source>
        <dbReference type="EMBL" id="MTU71446.1"/>
    </source>
</evidence>
<dbReference type="EMBL" id="BQNZ01000001">
    <property type="protein sequence ID" value="GKH71556.1"/>
    <property type="molecule type" value="Genomic_DNA"/>
</dbReference>
<dbReference type="Proteomes" id="UP000434916">
    <property type="component" value="Unassembled WGS sequence"/>
</dbReference>
<dbReference type="OrthoDB" id="1070184at2"/>
<dbReference type="EMBL" id="WNCN01000008">
    <property type="protein sequence ID" value="MTU39432.1"/>
    <property type="molecule type" value="Genomic_DNA"/>
</dbReference>
<evidence type="ECO:0000313" key="1">
    <source>
        <dbReference type="EMBL" id="GKH71556.1"/>
    </source>
</evidence>
<evidence type="ECO:0000313" key="5">
    <source>
        <dbReference type="Proteomes" id="UP000448908"/>
    </source>
</evidence>
<evidence type="ECO:0000313" key="4">
    <source>
        <dbReference type="Proteomes" id="UP000434916"/>
    </source>
</evidence>
<dbReference type="AlphaFoldDB" id="A0A3R6BQH6"/>
<reference evidence="1" key="2">
    <citation type="submission" date="2022-01" db="EMBL/GenBank/DDBJ databases">
        <title>Novel bile acid biosynthetic pathways are enriched in the microbiome of centenarians.</title>
        <authorList>
            <person name="Sato Y."/>
            <person name="Atarashi K."/>
            <person name="Plichta R.D."/>
            <person name="Arai Y."/>
            <person name="Sasajima S."/>
            <person name="Kearney M.S."/>
            <person name="Suda W."/>
            <person name="Takeshita K."/>
            <person name="Sasaki T."/>
            <person name="Okamoto S."/>
            <person name="Skelly N.A."/>
            <person name="Okamura Y."/>
            <person name="Vlamakis H."/>
            <person name="Li Y."/>
            <person name="Tanoue T."/>
            <person name="Takei H."/>
            <person name="Nittono H."/>
            <person name="Narushima S."/>
            <person name="Irie J."/>
            <person name="Itoh H."/>
            <person name="Moriya K."/>
            <person name="Sugiura Y."/>
            <person name="Suematsu M."/>
            <person name="Moritoki N."/>
            <person name="Shibata S."/>
            <person name="Littman R.D."/>
            <person name="Fischbach A.M."/>
            <person name="Uwamino Y."/>
            <person name="Inoue T."/>
            <person name="Honda A."/>
            <person name="Hattori M."/>
            <person name="Murai T."/>
            <person name="Xavier J.R."/>
            <person name="Hirose N."/>
            <person name="Honda K."/>
        </authorList>
    </citation>
    <scope>NUCLEOTIDE SEQUENCE</scope>
    <source>
        <strain evidence="1">CE91-St3</strain>
    </source>
</reference>
<reference evidence="4 5" key="1">
    <citation type="journal article" date="2019" name="Nat. Med.">
        <title>A library of human gut bacterial isolates paired with longitudinal multiomics data enables mechanistic microbiome research.</title>
        <authorList>
            <person name="Poyet M."/>
            <person name="Groussin M."/>
            <person name="Gibbons S.M."/>
            <person name="Avila-Pacheco J."/>
            <person name="Jiang X."/>
            <person name="Kearney S.M."/>
            <person name="Perrotta A.R."/>
            <person name="Berdy B."/>
            <person name="Zhao S."/>
            <person name="Lieberman T.D."/>
            <person name="Swanson P.K."/>
            <person name="Smith M."/>
            <person name="Roesemann S."/>
            <person name="Alexander J.E."/>
            <person name="Rich S.A."/>
            <person name="Livny J."/>
            <person name="Vlamakis H."/>
            <person name="Clish C."/>
            <person name="Bullock K."/>
            <person name="Deik A."/>
            <person name="Scott J."/>
            <person name="Pierce K.A."/>
            <person name="Xavier R.J."/>
            <person name="Alm E.J."/>
        </authorList>
    </citation>
    <scope>NUCLEOTIDE SEQUENCE [LARGE SCALE GENOMIC DNA]</scope>
    <source>
        <strain evidence="3 5">BIOML-A16</strain>
        <strain evidence="2 4">BIOML-A29</strain>
    </source>
</reference>
<accession>A0A3R6BQH6</accession>
<proteinExistence type="predicted"/>
<keyword evidence="4" id="KW-1185">Reference proteome</keyword>
<evidence type="ECO:0000313" key="2">
    <source>
        <dbReference type="EMBL" id="MTU39432.1"/>
    </source>
</evidence>
<protein>
    <submittedName>
        <fullName evidence="1">Uncharacterized protein</fullName>
    </submittedName>
</protein>
<evidence type="ECO:0000313" key="6">
    <source>
        <dbReference type="Proteomes" id="UP001055114"/>
    </source>
</evidence>
<comment type="caution">
    <text evidence="1">The sequence shown here is derived from an EMBL/GenBank/DDBJ whole genome shotgun (WGS) entry which is preliminary data.</text>
</comment>
<dbReference type="Pfam" id="PF19555">
    <property type="entry name" value="DUF6078"/>
    <property type="match status" value="1"/>
</dbReference>
<dbReference type="GeneID" id="49205417"/>
<dbReference type="EMBL" id="WNDA01000073">
    <property type="protein sequence ID" value="MTU71446.1"/>
    <property type="molecule type" value="Genomic_DNA"/>
</dbReference>